<dbReference type="EMBL" id="AP023326">
    <property type="protein sequence ID" value="BCI66925.1"/>
    <property type="molecule type" value="Genomic_DNA"/>
</dbReference>
<protein>
    <recommendedName>
        <fullName evidence="3">Helix-turn-helix domain-containing protein</fullName>
    </recommendedName>
</protein>
<gene>
    <name evidence="1" type="ORF">AAJCM20276_15490</name>
</gene>
<evidence type="ECO:0000313" key="1">
    <source>
        <dbReference type="EMBL" id="BCI66925.1"/>
    </source>
</evidence>
<proteinExistence type="predicted"/>
<organism evidence="1 2">
    <name type="scientific">Acetobacter aceti</name>
    <dbReference type="NCBI Taxonomy" id="435"/>
    <lineage>
        <taxon>Bacteria</taxon>
        <taxon>Pseudomonadati</taxon>
        <taxon>Pseudomonadota</taxon>
        <taxon>Alphaproteobacteria</taxon>
        <taxon>Acetobacterales</taxon>
        <taxon>Acetobacteraceae</taxon>
        <taxon>Acetobacter</taxon>
        <taxon>Acetobacter subgen. Acetobacter</taxon>
    </lineage>
</organism>
<reference evidence="1 2" key="1">
    <citation type="submission" date="2020-07" db="EMBL/GenBank/DDBJ databases">
        <title>Complete Genome Sequence of an acetic acid bacterium, Acetobacter aceti JCM20276.</title>
        <authorList>
            <person name="Hirose Y."/>
            <person name="Mihara H."/>
        </authorList>
    </citation>
    <scope>NUCLEOTIDE SEQUENCE [LARGE SCALE GENOMIC DNA]</scope>
    <source>
        <strain evidence="1 2">JCM20276</strain>
    </source>
</reference>
<evidence type="ECO:0008006" key="3">
    <source>
        <dbReference type="Google" id="ProtNLM"/>
    </source>
</evidence>
<name>A0A6S6PJQ3_ACEAC</name>
<evidence type="ECO:0000313" key="2">
    <source>
        <dbReference type="Proteomes" id="UP000515220"/>
    </source>
</evidence>
<dbReference type="Proteomes" id="UP000515220">
    <property type="component" value="Chromosome"/>
</dbReference>
<accession>A0A6S6PJQ3</accession>
<dbReference type="AlphaFoldDB" id="A0A6S6PJQ3"/>
<sequence length="69" mass="7853">MNKEKPNELKFMNISNTCKIYGICRTYCYKLLAEGHIKAKKLGGRTLVSTESANKYFSKLPDYKSQASV</sequence>